<gene>
    <name evidence="5" type="ORF">METZ01_LOCUS73868</name>
</gene>
<keyword evidence="1" id="KW-0732">Signal</keyword>
<dbReference type="PROSITE" id="PS51257">
    <property type="entry name" value="PROKAR_LIPOPROTEIN"/>
    <property type="match status" value="1"/>
</dbReference>
<evidence type="ECO:0000256" key="3">
    <source>
        <dbReference type="ARBA" id="ARBA00023180"/>
    </source>
</evidence>
<dbReference type="AlphaFoldDB" id="A0A381TYX0"/>
<evidence type="ECO:0000313" key="5">
    <source>
        <dbReference type="EMBL" id="SVA21014.1"/>
    </source>
</evidence>
<dbReference type="PANTHER" id="PTHR10680">
    <property type="entry name" value="PEPTIDYL-GLYCINE ALPHA-AMIDATING MONOOXYGENASE"/>
    <property type="match status" value="1"/>
</dbReference>
<dbReference type="EMBL" id="UINC01005387">
    <property type="protein sequence ID" value="SVA21014.1"/>
    <property type="molecule type" value="Genomic_DNA"/>
</dbReference>
<evidence type="ECO:0000256" key="1">
    <source>
        <dbReference type="ARBA" id="ARBA00022729"/>
    </source>
</evidence>
<sequence length="378" mass="40064">MSDRRRMRFAGVFGIGAMCLMFTAVACSEPEVEPVEETTAATSAQVGAGGSDTEPVNDRPNPYETIEDYFTLPEGRTWGSTSAVDVDIDGTSIWVGERCGANGCADSDLPAILKFDADGNVVTSFGGGMFIFPHGLHVDADGNVWMTDAQGPNGEDPNRDGKGHAVYKFSPEGEILLTLGTPGEAGDGTDGLLNTPNDVITAPDGSIFVGDGHGGQSPNAPPETVARVVKFDSEGNYLMHWGGLGSEPGQFRTPHGLAFDSEGRLFVADRGNVRIQIFDQEGNFLDEWYQFGRLSGIYINQDDMLFGADSESSDRSNPGWARGIRIGSAQTGEVAYFIPDPELEPGGTSAAEGVVVDAAGNVYGAEVGPRALKKYTMQ</sequence>
<dbReference type="InterPro" id="IPR001258">
    <property type="entry name" value="NHL_repeat"/>
</dbReference>
<dbReference type="Gene3D" id="2.120.10.30">
    <property type="entry name" value="TolB, C-terminal domain"/>
    <property type="match status" value="1"/>
</dbReference>
<evidence type="ECO:0000256" key="4">
    <source>
        <dbReference type="SAM" id="MobiDB-lite"/>
    </source>
</evidence>
<accession>A0A381TYX0</accession>
<evidence type="ECO:0000256" key="2">
    <source>
        <dbReference type="ARBA" id="ARBA00022737"/>
    </source>
</evidence>
<proteinExistence type="predicted"/>
<protein>
    <recommendedName>
        <fullName evidence="6">SMP-30/Gluconolactonase/LRE-like region domain-containing protein</fullName>
    </recommendedName>
</protein>
<reference evidence="5" key="1">
    <citation type="submission" date="2018-05" db="EMBL/GenBank/DDBJ databases">
        <authorList>
            <person name="Lanie J.A."/>
            <person name="Ng W.-L."/>
            <person name="Kazmierczak K.M."/>
            <person name="Andrzejewski T.M."/>
            <person name="Davidsen T.M."/>
            <person name="Wayne K.J."/>
            <person name="Tettelin H."/>
            <person name="Glass J.I."/>
            <person name="Rusch D."/>
            <person name="Podicherti R."/>
            <person name="Tsui H.-C.T."/>
            <person name="Winkler M.E."/>
        </authorList>
    </citation>
    <scope>NUCLEOTIDE SEQUENCE</scope>
</reference>
<dbReference type="SUPFAM" id="SSF63829">
    <property type="entry name" value="Calcium-dependent phosphotriesterase"/>
    <property type="match status" value="1"/>
</dbReference>
<keyword evidence="3" id="KW-0325">Glycoprotein</keyword>
<dbReference type="CDD" id="cd14958">
    <property type="entry name" value="NHL_PAL_like"/>
    <property type="match status" value="1"/>
</dbReference>
<keyword evidence="2" id="KW-0677">Repeat</keyword>
<organism evidence="5">
    <name type="scientific">marine metagenome</name>
    <dbReference type="NCBI Taxonomy" id="408172"/>
    <lineage>
        <taxon>unclassified sequences</taxon>
        <taxon>metagenomes</taxon>
        <taxon>ecological metagenomes</taxon>
    </lineage>
</organism>
<dbReference type="PANTHER" id="PTHR10680:SF38">
    <property type="entry name" value="BLL1368 PROTEIN"/>
    <property type="match status" value="1"/>
</dbReference>
<evidence type="ECO:0008006" key="6">
    <source>
        <dbReference type="Google" id="ProtNLM"/>
    </source>
</evidence>
<dbReference type="Pfam" id="PF01436">
    <property type="entry name" value="NHL"/>
    <property type="match status" value="1"/>
</dbReference>
<dbReference type="PROSITE" id="PS51125">
    <property type="entry name" value="NHL"/>
    <property type="match status" value="1"/>
</dbReference>
<dbReference type="InterPro" id="IPR011042">
    <property type="entry name" value="6-blade_b-propeller_TolB-like"/>
</dbReference>
<feature type="region of interest" description="Disordered" evidence="4">
    <location>
        <begin position="35"/>
        <end position="62"/>
    </location>
</feature>
<name>A0A381TYX0_9ZZZZ</name>